<feature type="domain" description="Fibronectin type-III" evidence="7">
    <location>
        <begin position="549"/>
        <end position="640"/>
    </location>
</feature>
<dbReference type="InterPro" id="IPR003961">
    <property type="entry name" value="FN3_dom"/>
</dbReference>
<dbReference type="InterPro" id="IPR013783">
    <property type="entry name" value="Ig-like_fold"/>
</dbReference>
<keyword evidence="3" id="KW-0063">Aspartyl esterase</keyword>
<proteinExistence type="inferred from homology"/>
<feature type="domain" description="Fibronectin type-III" evidence="7">
    <location>
        <begin position="275"/>
        <end position="365"/>
    </location>
</feature>
<evidence type="ECO:0000256" key="2">
    <source>
        <dbReference type="ARBA" id="ARBA00022801"/>
    </source>
</evidence>
<dbReference type="Pfam" id="PF00041">
    <property type="entry name" value="fn3"/>
    <property type="match status" value="1"/>
</dbReference>
<evidence type="ECO:0000256" key="1">
    <source>
        <dbReference type="ARBA" id="ARBA00008891"/>
    </source>
</evidence>
<evidence type="ECO:0000313" key="11">
    <source>
        <dbReference type="Proteomes" id="UP001221519"/>
    </source>
</evidence>
<feature type="chain" id="PRO_5043881264" evidence="6">
    <location>
        <begin position="22"/>
        <end position="1138"/>
    </location>
</feature>
<sequence>MKKIVSVLLAASMLMMTSLTGMTFAETAPAVQDERLPAVSRDYTTVENSSGTSFNSSEESATPEGEQGTVYYVNEDFEDTAVDTTPTGYTFMPNPQDTDHIVVVKDIPSDTTGNGSDKALLLYDNAVGSTEFLRKFAPQKGKFILEVDMTSPGWPGTATVLNLQDETGSKTALSIQLRKPTAPVAEPDYTLVYKRNGADYKLADPLVNNQWYNLRLVTNVAAKTADIYLDNQLVADDAPLEADLTASGIGRISTKTPGTGKGTIYYDNLKVYVEPVESPKGLTAVPGNEKAQLQWTAAEGASTYTVKRSMTEGGPYETVASGITDVSYIDEDLVNDTTYYYVVTAVGSTGKSGSSNEVTVTPSSAAIRPDPPAGIMISARSAQADLNWQGVENAISYTIKRSTNPEGPFETVASKITTTSYRDGGLDNGTTYYYVISAVSIGGEGDNSKAVTVTPTDHLSTPTVTAAPLPNGAELHWERLDGASLYEVRRSDTSEGPYQLIGTVSESTYLDSGLMIGFPYYYRVTAVSDHSRSLDSAAVGIRPSAIDGTPAAPSGLTTEPAAESVVLNWDSVSEATYYSVKRSSSENGPYELIVSDLTETSYTDSGLTNGVPYYYIVTATNAAGEGASSIPLKEVPAQVIVVAKDDAGQYSNVQDAINAVPSNSPAQTVIKIKDGTYREKISVPSDKINIRVIGESREGTILIYGDSASTLDGNGNPLGTSNSYSFRVLANDFTAERLTIQNDAGIDAGQAVALYANADRLVFRDVSLRGHQDTLYANNGRHYYKDSYIEGTVDFIFGNASAVFENSDIHSLRNGYVTAASTGAGKPGYVFINSRITADPGVTGVTLGRPWRADANVIYVNSYLGEHISPEGWNNWGNVNNEATARYGEYASYGPGANPKSRYRWTKQLTLEEAAWYTPANILSGSDGWNPVDSIDLANSNRELEALNVDGVAVPDFDPQVTDYQVELEAQSEIPIVTATAQSEKSVISIEQAENVPGSAVIHVTSQDGGVKIYEIEFVFGEDELPPVLQLEVDKPVLKARGHRMETIRVTANATDEESGIASITLVSITSNEPDNGKGDGNTNNDIQGAEYGTSDFEFELRAERSGAGSGRVYTITYEAADDAGNRTTANVTVTVEH</sequence>
<dbReference type="InterPro" id="IPR012334">
    <property type="entry name" value="Pectin_lyas_fold"/>
</dbReference>
<accession>A0AAX3N769</accession>
<gene>
    <name evidence="8" type="ORF">PUW23_11780</name>
    <name evidence="9" type="ORF">PUW25_11465</name>
</gene>
<dbReference type="AlphaFoldDB" id="A0AAX3N769"/>
<evidence type="ECO:0000259" key="7">
    <source>
        <dbReference type="PROSITE" id="PS50853"/>
    </source>
</evidence>
<dbReference type="GO" id="GO:0042545">
    <property type="term" value="P:cell wall modification"/>
    <property type="evidence" value="ECO:0007669"/>
    <property type="project" value="InterPro"/>
</dbReference>
<dbReference type="InterPro" id="IPR000070">
    <property type="entry name" value="Pectinesterase_cat"/>
</dbReference>
<evidence type="ECO:0000256" key="3">
    <source>
        <dbReference type="ARBA" id="ARBA00023085"/>
    </source>
</evidence>
<dbReference type="Pfam" id="PF01095">
    <property type="entry name" value="Pectinesterase"/>
    <property type="match status" value="1"/>
</dbReference>
<evidence type="ECO:0000313" key="8">
    <source>
        <dbReference type="EMBL" id="WDH84844.1"/>
    </source>
</evidence>
<dbReference type="GO" id="GO:0009279">
    <property type="term" value="C:cell outer membrane"/>
    <property type="evidence" value="ECO:0007669"/>
    <property type="project" value="TreeGrafter"/>
</dbReference>
<comment type="similarity">
    <text evidence="1">Belongs to the pectinesterase family.</text>
</comment>
<dbReference type="InterPro" id="IPR036116">
    <property type="entry name" value="FN3_sf"/>
</dbReference>
<dbReference type="PROSITE" id="PS50853">
    <property type="entry name" value="FN3"/>
    <property type="match status" value="3"/>
</dbReference>
<evidence type="ECO:0000256" key="5">
    <source>
        <dbReference type="SAM" id="MobiDB-lite"/>
    </source>
</evidence>
<keyword evidence="2" id="KW-0378">Hydrolase</keyword>
<dbReference type="SMART" id="SM00060">
    <property type="entry name" value="FN3"/>
    <property type="match status" value="4"/>
</dbReference>
<reference evidence="8 11" key="1">
    <citation type="submission" date="2023-02" db="EMBL/GenBank/DDBJ databases">
        <title>Pathogen: clinical or host-associated sample.</title>
        <authorList>
            <person name="Hergert J."/>
            <person name="Casey R."/>
            <person name="Wagner J."/>
            <person name="Young E.L."/>
            <person name="Oakeson K.F."/>
        </authorList>
    </citation>
    <scope>NUCLEOTIDE SEQUENCE</scope>
    <source>
        <strain evidence="9 11">2022CK-00829</strain>
        <strain evidence="8">2022CK-00830</strain>
    </source>
</reference>
<feature type="signal peptide" evidence="6">
    <location>
        <begin position="1"/>
        <end position="21"/>
    </location>
</feature>
<dbReference type="Proteomes" id="UP001220962">
    <property type="component" value="Chromosome"/>
</dbReference>
<feature type="region of interest" description="Disordered" evidence="5">
    <location>
        <begin position="44"/>
        <end position="65"/>
    </location>
</feature>
<dbReference type="PANTHER" id="PTHR31321">
    <property type="entry name" value="ACYL-COA THIOESTER HYDROLASE YBHC-RELATED"/>
    <property type="match status" value="1"/>
</dbReference>
<dbReference type="SUPFAM" id="SSF51126">
    <property type="entry name" value="Pectin lyase-like"/>
    <property type="match status" value="1"/>
</dbReference>
<dbReference type="EMBL" id="CP118101">
    <property type="protein sequence ID" value="WDH84844.1"/>
    <property type="molecule type" value="Genomic_DNA"/>
</dbReference>
<dbReference type="RefSeq" id="WP_052512270.1">
    <property type="nucleotide sequence ID" value="NZ_CP118101.1"/>
</dbReference>
<evidence type="ECO:0000313" key="10">
    <source>
        <dbReference type="Proteomes" id="UP001220962"/>
    </source>
</evidence>
<protein>
    <submittedName>
        <fullName evidence="8">Pectinesterase family protein</fullName>
    </submittedName>
</protein>
<keyword evidence="11" id="KW-1185">Reference proteome</keyword>
<dbReference type="PANTHER" id="PTHR31321:SF57">
    <property type="entry name" value="PECTINESTERASE 53-RELATED"/>
    <property type="match status" value="1"/>
</dbReference>
<dbReference type="InterPro" id="IPR033131">
    <property type="entry name" value="Pectinesterase_Asp_AS"/>
</dbReference>
<feature type="active site" evidence="4">
    <location>
        <position position="794"/>
    </location>
</feature>
<dbReference type="PROSITE" id="PS00503">
    <property type="entry name" value="PECTINESTERASE_2"/>
    <property type="match status" value="1"/>
</dbReference>
<evidence type="ECO:0000313" key="9">
    <source>
        <dbReference type="EMBL" id="WDI04527.1"/>
    </source>
</evidence>
<organism evidence="8 10">
    <name type="scientific">Paenibacillus urinalis</name>
    <dbReference type="NCBI Taxonomy" id="521520"/>
    <lineage>
        <taxon>Bacteria</taxon>
        <taxon>Bacillati</taxon>
        <taxon>Bacillota</taxon>
        <taxon>Bacilli</taxon>
        <taxon>Bacillales</taxon>
        <taxon>Paenibacillaceae</taxon>
        <taxon>Paenibacillus</taxon>
    </lineage>
</organism>
<feature type="compositionally biased region" description="Low complexity" evidence="5">
    <location>
        <begin position="47"/>
        <end position="60"/>
    </location>
</feature>
<keyword evidence="6" id="KW-0732">Signal</keyword>
<evidence type="ECO:0000256" key="6">
    <source>
        <dbReference type="SAM" id="SignalP"/>
    </source>
</evidence>
<name>A0AAX3N769_9BACL</name>
<feature type="domain" description="Fibronectin type-III" evidence="7">
    <location>
        <begin position="368"/>
        <end position="459"/>
    </location>
</feature>
<feature type="region of interest" description="Disordered" evidence="5">
    <location>
        <begin position="1070"/>
        <end position="1090"/>
    </location>
</feature>
<dbReference type="Gene3D" id="2.160.20.10">
    <property type="entry name" value="Single-stranded right-handed beta-helix, Pectin lyase-like"/>
    <property type="match status" value="1"/>
</dbReference>
<dbReference type="EMBL" id="CP118108">
    <property type="protein sequence ID" value="WDI04527.1"/>
    <property type="molecule type" value="Genomic_DNA"/>
</dbReference>
<dbReference type="Proteomes" id="UP001221519">
    <property type="component" value="Chromosome"/>
</dbReference>
<dbReference type="Gene3D" id="2.60.40.10">
    <property type="entry name" value="Immunoglobulins"/>
    <property type="match status" value="5"/>
</dbReference>
<dbReference type="InterPro" id="IPR011050">
    <property type="entry name" value="Pectin_lyase_fold/virulence"/>
</dbReference>
<dbReference type="CDD" id="cd00063">
    <property type="entry name" value="FN3"/>
    <property type="match status" value="3"/>
</dbReference>
<evidence type="ECO:0000256" key="4">
    <source>
        <dbReference type="PROSITE-ProRule" id="PRU10040"/>
    </source>
</evidence>
<dbReference type="GO" id="GO:0030599">
    <property type="term" value="F:pectinesterase activity"/>
    <property type="evidence" value="ECO:0007669"/>
    <property type="project" value="InterPro"/>
</dbReference>
<dbReference type="SUPFAM" id="SSF49265">
    <property type="entry name" value="Fibronectin type III"/>
    <property type="match status" value="2"/>
</dbReference>